<name>A0AAP9SF50_CLOIN</name>
<organism evidence="1 2">
    <name type="scientific">Clostridium innocuum</name>
    <dbReference type="NCBI Taxonomy" id="1522"/>
    <lineage>
        <taxon>Bacteria</taxon>
        <taxon>Bacillati</taxon>
        <taxon>Bacillota</taxon>
        <taxon>Clostridia</taxon>
        <taxon>Eubacteriales</taxon>
        <taxon>Clostridiaceae</taxon>
        <taxon>Clostridium</taxon>
    </lineage>
</organism>
<dbReference type="GeneID" id="98611698"/>
<protein>
    <submittedName>
        <fullName evidence="1">Uncharacterized protein</fullName>
    </submittedName>
</protein>
<accession>A0AAP9SF50</accession>
<dbReference type="AlphaFoldDB" id="A0AAP9SF50"/>
<evidence type="ECO:0000313" key="1">
    <source>
        <dbReference type="EMBL" id="QJA02503.1"/>
    </source>
</evidence>
<dbReference type="RefSeq" id="WP_168388982.1">
    <property type="nucleotide sequence ID" value="NZ_CP048838.1"/>
</dbReference>
<gene>
    <name evidence="1" type="ORF">G4D54_08740</name>
</gene>
<reference evidence="1 2" key="1">
    <citation type="submission" date="2020-02" db="EMBL/GenBank/DDBJ databases">
        <authorList>
            <person name="Kociolek L.K."/>
            <person name="Ozer E.A."/>
        </authorList>
    </citation>
    <scope>NUCLEOTIDE SEQUENCE [LARGE SCALE GENOMIC DNA]</scope>
    <source>
        <strain evidence="1 2">ATCC 14501</strain>
    </source>
</reference>
<sequence length="54" mass="6413">MKALPPEKIIDSSYEKVFKEEFMTTVKNENLSRTDINTHYLKWIPLLILCIEND</sequence>
<proteinExistence type="predicted"/>
<evidence type="ECO:0000313" key="2">
    <source>
        <dbReference type="Proteomes" id="UP000503330"/>
    </source>
</evidence>
<dbReference type="EMBL" id="CP048838">
    <property type="protein sequence ID" value="QJA02503.1"/>
    <property type="molecule type" value="Genomic_DNA"/>
</dbReference>
<dbReference type="Proteomes" id="UP000503330">
    <property type="component" value="Chromosome"/>
</dbReference>